<evidence type="ECO:0000313" key="2">
    <source>
        <dbReference type="Proteomes" id="UP000310636"/>
    </source>
</evidence>
<keyword evidence="2" id="KW-1185">Reference proteome</keyword>
<dbReference type="EMBL" id="SSOB01000047">
    <property type="protein sequence ID" value="THF73940.1"/>
    <property type="molecule type" value="Genomic_DNA"/>
</dbReference>
<accession>A0A4V3WDX1</accession>
<sequence>MQLDLTQLTKDYNDWDGLLKAAATATITVNLKREDVAQSGSANTGAAAQWITVIGVTPGVATSIAPADLKAYLAGGIKLSYTDDLSAYPIPEDSKISFLYKADVSITVKTTTGKTITVNCTPNEGTQLDFYRKSQIDPNVNGQYTSRPSYWSEIKEGTPNKESFEAMAGTPTTHDLYFASGGSEYIVDIVTEYVKDATAARTYTSKFNAVKSGLWIDGDNVTQNDSPPSCVARTSTDISGATFTESATMTQGTYVKEPASGTPGEPDYKAAVTGPSYTCTRSGGHNSMVGGYSKSWTQTVTFDYTKIKKVAVWKLVRSKVNGLATLIGTDEVTATIKQGEPTIFYNIASTNDSAGGRLRYSLETAQGDHVVWNEGDSDNRDANSSSDSYVNEDKVFEERAKSKVVATAVSDFLILQTSSGDQSVMYFEKSAPEVTVETTQIDIPKTSKIEQWDNNSLSAANWSQDAIYIGSYNG</sequence>
<comment type="caution">
    <text evidence="1">The sequence shown here is derived from an EMBL/GenBank/DDBJ whole genome shotgun (WGS) entry which is preliminary data.</text>
</comment>
<dbReference type="AlphaFoldDB" id="A0A4V3WDX1"/>
<dbReference type="RefSeq" id="WP_136372973.1">
    <property type="nucleotide sequence ID" value="NZ_SSOB01000047.1"/>
</dbReference>
<protein>
    <submittedName>
        <fullName evidence="1">Uncharacterized protein</fullName>
    </submittedName>
</protein>
<reference evidence="1 2" key="1">
    <citation type="submission" date="2019-04" db="EMBL/GenBank/DDBJ databases">
        <title>Cohnella sp. nov. isolated from preserved vegetables.</title>
        <authorList>
            <person name="Lin S.-Y."/>
            <person name="Hung M.-H."/>
            <person name="Young C.-C."/>
        </authorList>
    </citation>
    <scope>NUCLEOTIDE SEQUENCE [LARGE SCALE GENOMIC DNA]</scope>
    <source>
        <strain evidence="1 2">CC-MHH1044</strain>
    </source>
</reference>
<organism evidence="1 2">
    <name type="scientific">Cohnella fermenti</name>
    <dbReference type="NCBI Taxonomy" id="2565925"/>
    <lineage>
        <taxon>Bacteria</taxon>
        <taxon>Bacillati</taxon>
        <taxon>Bacillota</taxon>
        <taxon>Bacilli</taxon>
        <taxon>Bacillales</taxon>
        <taxon>Paenibacillaceae</taxon>
        <taxon>Cohnella</taxon>
    </lineage>
</organism>
<proteinExistence type="predicted"/>
<name>A0A4V3WDX1_9BACL</name>
<dbReference type="Proteomes" id="UP000310636">
    <property type="component" value="Unassembled WGS sequence"/>
</dbReference>
<evidence type="ECO:0000313" key="1">
    <source>
        <dbReference type="EMBL" id="THF73940.1"/>
    </source>
</evidence>
<gene>
    <name evidence="1" type="ORF">E6C55_27105</name>
</gene>
<dbReference type="OrthoDB" id="2480873at2"/>